<name>A0A1X7JC38_9BACT</name>
<dbReference type="Pfam" id="PF13279">
    <property type="entry name" value="4HBT_2"/>
    <property type="match status" value="1"/>
</dbReference>
<dbReference type="EMBL" id="FXAW01000002">
    <property type="protein sequence ID" value="SMG25215.1"/>
    <property type="molecule type" value="Genomic_DNA"/>
</dbReference>
<organism evidence="3 4">
    <name type="scientific">Marivirga sericea</name>
    <dbReference type="NCBI Taxonomy" id="1028"/>
    <lineage>
        <taxon>Bacteria</taxon>
        <taxon>Pseudomonadati</taxon>
        <taxon>Bacteroidota</taxon>
        <taxon>Cytophagia</taxon>
        <taxon>Cytophagales</taxon>
        <taxon>Marivirgaceae</taxon>
        <taxon>Marivirga</taxon>
    </lineage>
</organism>
<protein>
    <submittedName>
        <fullName evidence="3">Acyl-CoA thioester hydrolase</fullName>
    </submittedName>
</protein>
<dbReference type="PANTHER" id="PTHR31793:SF27">
    <property type="entry name" value="NOVEL THIOESTERASE SUPERFAMILY DOMAIN AND SAPOSIN A-TYPE DOMAIN CONTAINING PROTEIN (0610012H03RIK)"/>
    <property type="match status" value="1"/>
</dbReference>
<dbReference type="PIRSF" id="PIRSF003230">
    <property type="entry name" value="YbgC"/>
    <property type="match status" value="1"/>
</dbReference>
<gene>
    <name evidence="3" type="ORF">SAMN05661096_01538</name>
</gene>
<dbReference type="STRING" id="1028.SAMN05661096_01538"/>
<dbReference type="InterPro" id="IPR029069">
    <property type="entry name" value="HotDog_dom_sf"/>
</dbReference>
<evidence type="ECO:0000256" key="2">
    <source>
        <dbReference type="ARBA" id="ARBA00022801"/>
    </source>
</evidence>
<accession>A0A1X7JC38</accession>
<keyword evidence="2 3" id="KW-0378">Hydrolase</keyword>
<comment type="similarity">
    <text evidence="1">Belongs to the 4-hydroxybenzoyl-CoA thioesterase family.</text>
</comment>
<dbReference type="AlphaFoldDB" id="A0A1X7JC38"/>
<dbReference type="RefSeq" id="WP_085516463.1">
    <property type="nucleotide sequence ID" value="NZ_FXAW01000002.1"/>
</dbReference>
<evidence type="ECO:0000313" key="3">
    <source>
        <dbReference type="EMBL" id="SMG25215.1"/>
    </source>
</evidence>
<dbReference type="GO" id="GO:0047617">
    <property type="term" value="F:fatty acyl-CoA hydrolase activity"/>
    <property type="evidence" value="ECO:0007669"/>
    <property type="project" value="TreeGrafter"/>
</dbReference>
<dbReference type="SUPFAM" id="SSF54637">
    <property type="entry name" value="Thioesterase/thiol ester dehydrase-isomerase"/>
    <property type="match status" value="1"/>
</dbReference>
<dbReference type="NCBIfam" id="TIGR00051">
    <property type="entry name" value="YbgC/FadM family acyl-CoA thioesterase"/>
    <property type="match status" value="1"/>
</dbReference>
<sequence>MYHFEHKLRVRYAETDQMGYVYYGNYATYFEVARAESIRGLGLSYREIEEEGVIMPVLENYSKYLRPARYDDELTIKLSIPKFPETRIRYEYEVYKEEKLIHKGYTVLVFVDRNTGKPCQMPNVLSKIMEPYFK</sequence>
<evidence type="ECO:0000256" key="1">
    <source>
        <dbReference type="ARBA" id="ARBA00005953"/>
    </source>
</evidence>
<dbReference type="Proteomes" id="UP000193804">
    <property type="component" value="Unassembled WGS sequence"/>
</dbReference>
<dbReference type="CDD" id="cd00586">
    <property type="entry name" value="4HBT"/>
    <property type="match status" value="1"/>
</dbReference>
<dbReference type="OrthoDB" id="9800856at2"/>
<reference evidence="4" key="1">
    <citation type="submission" date="2017-04" db="EMBL/GenBank/DDBJ databases">
        <authorList>
            <person name="Varghese N."/>
            <person name="Submissions S."/>
        </authorList>
    </citation>
    <scope>NUCLEOTIDE SEQUENCE [LARGE SCALE GENOMIC DNA]</scope>
    <source>
        <strain evidence="4">DSM 4125</strain>
    </source>
</reference>
<dbReference type="Gene3D" id="3.10.129.10">
    <property type="entry name" value="Hotdog Thioesterase"/>
    <property type="match status" value="1"/>
</dbReference>
<keyword evidence="4" id="KW-1185">Reference proteome</keyword>
<dbReference type="PANTHER" id="PTHR31793">
    <property type="entry name" value="4-HYDROXYBENZOYL-COA THIOESTERASE FAMILY MEMBER"/>
    <property type="match status" value="1"/>
</dbReference>
<proteinExistence type="inferred from homology"/>
<dbReference type="InterPro" id="IPR006684">
    <property type="entry name" value="YbgC/YbaW"/>
</dbReference>
<dbReference type="InterPro" id="IPR050563">
    <property type="entry name" value="4-hydroxybenzoyl-CoA_TE"/>
</dbReference>
<evidence type="ECO:0000313" key="4">
    <source>
        <dbReference type="Proteomes" id="UP000193804"/>
    </source>
</evidence>